<dbReference type="EMBL" id="BMVG01000036">
    <property type="protein sequence ID" value="GHE12768.1"/>
    <property type="molecule type" value="Genomic_DNA"/>
</dbReference>
<keyword evidence="4" id="KW-1185">Reference proteome</keyword>
<evidence type="ECO:0000313" key="3">
    <source>
        <dbReference type="EMBL" id="GHE12768.1"/>
    </source>
</evidence>
<keyword evidence="2" id="KW-0472">Membrane</keyword>
<keyword evidence="2" id="KW-0812">Transmembrane</keyword>
<comment type="caution">
    <text evidence="3">The sequence shown here is derived from an EMBL/GenBank/DDBJ whole genome shotgun (WGS) entry which is preliminary data.</text>
</comment>
<evidence type="ECO:0008006" key="5">
    <source>
        <dbReference type="Google" id="ProtNLM"/>
    </source>
</evidence>
<keyword evidence="2" id="KW-1133">Transmembrane helix</keyword>
<organism evidence="3 4">
    <name type="scientific">Streptomyces alanosinicus</name>
    <dbReference type="NCBI Taxonomy" id="68171"/>
    <lineage>
        <taxon>Bacteria</taxon>
        <taxon>Bacillati</taxon>
        <taxon>Actinomycetota</taxon>
        <taxon>Actinomycetes</taxon>
        <taxon>Kitasatosporales</taxon>
        <taxon>Streptomycetaceae</taxon>
        <taxon>Streptomyces</taxon>
    </lineage>
</organism>
<reference evidence="3" key="1">
    <citation type="journal article" date="2014" name="Int. J. Syst. Evol. Microbiol.">
        <title>Complete genome sequence of Corynebacterium casei LMG S-19264T (=DSM 44701T), isolated from a smear-ripened cheese.</title>
        <authorList>
            <consortium name="US DOE Joint Genome Institute (JGI-PGF)"/>
            <person name="Walter F."/>
            <person name="Albersmeier A."/>
            <person name="Kalinowski J."/>
            <person name="Ruckert C."/>
        </authorList>
    </citation>
    <scope>NUCLEOTIDE SEQUENCE</scope>
    <source>
        <strain evidence="3">JCM 4714</strain>
    </source>
</reference>
<sequence>MGFDRLAGAEGEQMARGDDPPAGWDVEERHMWEAYRRGDWCEAVSEVRGEAIRRLLLSAPPPRPGRLARLRLRGVRIRGPLDLAEAAVASAVRLHGCHFDAAPRLEGGQFEALELDECHLPGLHTHSARITQEFKVTRCTVNGTLDLRSLSVGTHLSLDGTTVRPAPGEAGVAAQSVAVDESLWATGLDCAGAFHLNNARVQDALVLRGAAISTPEGHLQMPEITVGGGLYLGHGFSCAGTVNLCGASIGASVELLDATLAGPGTDAGQYALHLGSAQVGGDIQAERGLVVQGPVTLDDTSIRGSVVLRGARLDFPAGTALTAGRTRIGGDLDCRDGMTAHGTVDLCDARIGGSVRFQSAELTAPDSGRVALKANGIDVGGVVHLSEGFTAHGRISLSSATIRSSLSFTGALLDTPATERALSCRGTTAAVLTLRPRTAPLGTVDLSRTKVELLQDDPTTWPAALMMEGIVYDTIRPALPAAERLPWLGRDPDGFTPQPYEQLATVYQQHGRDADARTVLVAKQRTMRSTLGPPARVWSFLQDATVGYGYRPLRAVWLLICLLAIGSALFHAWPPSPVGDGPYPRFQPVIYTLDLLLPLVDLGQERAYEPSGGMQWVAILLIGTGWLLATTVAAGAGRVLRRT</sequence>
<dbReference type="Proteomes" id="UP000655443">
    <property type="component" value="Unassembled WGS sequence"/>
</dbReference>
<dbReference type="AlphaFoldDB" id="A0A918YQC9"/>
<reference evidence="3" key="2">
    <citation type="submission" date="2020-09" db="EMBL/GenBank/DDBJ databases">
        <authorList>
            <person name="Sun Q."/>
            <person name="Ohkuma M."/>
        </authorList>
    </citation>
    <scope>NUCLEOTIDE SEQUENCE</scope>
    <source>
        <strain evidence="3">JCM 4714</strain>
    </source>
</reference>
<accession>A0A918YQC9</accession>
<gene>
    <name evidence="3" type="ORF">GCM10010339_77470</name>
</gene>
<evidence type="ECO:0000256" key="1">
    <source>
        <dbReference type="SAM" id="MobiDB-lite"/>
    </source>
</evidence>
<feature type="transmembrane region" description="Helical" evidence="2">
    <location>
        <begin position="616"/>
        <end position="640"/>
    </location>
</feature>
<protein>
    <recommendedName>
        <fullName evidence="5">Oxidoreductase</fullName>
    </recommendedName>
</protein>
<evidence type="ECO:0000256" key="2">
    <source>
        <dbReference type="SAM" id="Phobius"/>
    </source>
</evidence>
<feature type="region of interest" description="Disordered" evidence="1">
    <location>
        <begin position="1"/>
        <end position="23"/>
    </location>
</feature>
<proteinExistence type="predicted"/>
<name>A0A918YQC9_9ACTN</name>
<evidence type="ECO:0000313" key="4">
    <source>
        <dbReference type="Proteomes" id="UP000655443"/>
    </source>
</evidence>